<evidence type="ECO:0000313" key="8">
    <source>
        <dbReference type="Proteomes" id="UP000570595"/>
    </source>
</evidence>
<gene>
    <name evidence="7" type="ORF">FOZ61_003314</name>
</gene>
<keyword evidence="4" id="KW-0206">Cytoskeleton</keyword>
<reference evidence="7 8" key="1">
    <citation type="submission" date="2020-04" db="EMBL/GenBank/DDBJ databases">
        <title>Perkinsus olseni comparative genomics.</title>
        <authorList>
            <person name="Bogema D.R."/>
        </authorList>
    </citation>
    <scope>NUCLEOTIDE SEQUENCE [LARGE SCALE GENOMIC DNA]</scope>
    <source>
        <strain evidence="7">ATCC PRA-179</strain>
    </source>
</reference>
<evidence type="ECO:0000256" key="5">
    <source>
        <dbReference type="ARBA" id="ARBA00023273"/>
    </source>
</evidence>
<dbReference type="EMBL" id="JABAHT010000020">
    <property type="protein sequence ID" value="KAF4669720.1"/>
    <property type="molecule type" value="Genomic_DNA"/>
</dbReference>
<evidence type="ECO:0000313" key="7">
    <source>
        <dbReference type="EMBL" id="KAF4669720.1"/>
    </source>
</evidence>
<evidence type="ECO:0000256" key="6">
    <source>
        <dbReference type="SAM" id="Phobius"/>
    </source>
</evidence>
<keyword evidence="6" id="KW-1133">Transmembrane helix</keyword>
<proteinExistence type="predicted"/>
<feature type="transmembrane region" description="Helical" evidence="6">
    <location>
        <begin position="289"/>
        <end position="312"/>
    </location>
</feature>
<dbReference type="GO" id="GO:0030030">
    <property type="term" value="P:cell projection organization"/>
    <property type="evidence" value="ECO:0007669"/>
    <property type="project" value="UniProtKB-KW"/>
</dbReference>
<evidence type="ECO:0000256" key="3">
    <source>
        <dbReference type="ARBA" id="ARBA00022794"/>
    </source>
</evidence>
<dbReference type="Pfam" id="PF07162">
    <property type="entry name" value="B9-C2"/>
    <property type="match status" value="1"/>
</dbReference>
<dbReference type="AlphaFoldDB" id="A0A7J6MEX6"/>
<dbReference type="Proteomes" id="UP000570595">
    <property type="component" value="Unassembled WGS sequence"/>
</dbReference>
<evidence type="ECO:0000256" key="2">
    <source>
        <dbReference type="ARBA" id="ARBA00022490"/>
    </source>
</evidence>
<dbReference type="OrthoDB" id="10263520at2759"/>
<dbReference type="InterPro" id="IPR010796">
    <property type="entry name" value="C2_B9-type_dom"/>
</dbReference>
<organism evidence="7 8">
    <name type="scientific">Perkinsus olseni</name>
    <name type="common">Perkinsus atlanticus</name>
    <dbReference type="NCBI Taxonomy" id="32597"/>
    <lineage>
        <taxon>Eukaryota</taxon>
        <taxon>Sar</taxon>
        <taxon>Alveolata</taxon>
        <taxon>Perkinsozoa</taxon>
        <taxon>Perkinsea</taxon>
        <taxon>Perkinsida</taxon>
        <taxon>Perkinsidae</taxon>
        <taxon>Perkinsus</taxon>
    </lineage>
</organism>
<evidence type="ECO:0000256" key="1">
    <source>
        <dbReference type="ARBA" id="ARBA00004120"/>
    </source>
</evidence>
<sequence>MTARCIHLECSIADSRRHQRCMPNTGQLEDPPWEVRRREEAANASLARSRRAGTGVAFPPVDSAIGVTSLIEIAAFRRQSQPGNWWPLVPRTNGLLRRVVGEVIFVLYQVRCFTSEGFLILAELIASTLLLTRPENCWQPLADPSPFGQAHFTYDHGMSSPTSWQLAVQYSDEHGAMTTSEAMVSCVKVAVPTNSGWTLMNASAKDLPPGMEPGCLTLTPTQVTKKATETAAAGVYVFNDLYQASFHRQSAGQSPAPKLLLEAISEDFWGRQRHEGYGFIELPQVDICIVFISAIPLASIVYFGVIACVWPVRLVEDLKLRFPFGGPLRPSLNAMPGVGHSIRSYAEP</sequence>
<keyword evidence="6" id="KW-0812">Transmembrane</keyword>
<protein>
    <submittedName>
        <fullName evidence="7">Uncharacterized protein</fullName>
    </submittedName>
</protein>
<evidence type="ECO:0000256" key="4">
    <source>
        <dbReference type="ARBA" id="ARBA00023212"/>
    </source>
</evidence>
<accession>A0A7J6MEX6</accession>
<keyword evidence="6" id="KW-0472">Membrane</keyword>
<comment type="subcellular location">
    <subcellularLocation>
        <location evidence="1">Cytoplasm</location>
        <location evidence="1">Cytoskeleton</location>
        <location evidence="1">Cilium basal body</location>
    </subcellularLocation>
</comment>
<dbReference type="GO" id="GO:0005929">
    <property type="term" value="C:cilium"/>
    <property type="evidence" value="ECO:0007669"/>
    <property type="project" value="UniProtKB-ARBA"/>
</dbReference>
<name>A0A7J6MEX6_PEROL</name>
<comment type="caution">
    <text evidence="7">The sequence shown here is derived from an EMBL/GenBank/DDBJ whole genome shotgun (WGS) entry which is preliminary data.</text>
</comment>
<keyword evidence="2" id="KW-0963">Cytoplasm</keyword>
<keyword evidence="3" id="KW-0970">Cilium biogenesis/degradation</keyword>
<keyword evidence="5" id="KW-0966">Cell projection</keyword>